<dbReference type="GO" id="GO:0004523">
    <property type="term" value="F:RNA-DNA hybrid ribonuclease activity"/>
    <property type="evidence" value="ECO:0007669"/>
    <property type="project" value="InterPro"/>
</dbReference>
<accession>A0AAW2DSC0</accession>
<feature type="region of interest" description="Disordered" evidence="1">
    <location>
        <begin position="165"/>
        <end position="184"/>
    </location>
</feature>
<dbReference type="InterPro" id="IPR002156">
    <property type="entry name" value="RNaseH_domain"/>
</dbReference>
<feature type="domain" description="RNase H type-1" evidence="2">
    <location>
        <begin position="68"/>
        <end position="160"/>
    </location>
</feature>
<dbReference type="AlphaFoldDB" id="A0AAW2DSC0"/>
<dbReference type="Proteomes" id="UP001459277">
    <property type="component" value="Unassembled WGS sequence"/>
</dbReference>
<gene>
    <name evidence="3" type="ORF">SO802_007551</name>
</gene>
<keyword evidence="4" id="KW-1185">Reference proteome</keyword>
<dbReference type="EMBL" id="JAZDWU010000002">
    <property type="protein sequence ID" value="KAL0012443.1"/>
    <property type="molecule type" value="Genomic_DNA"/>
</dbReference>
<protein>
    <recommendedName>
        <fullName evidence="2">RNase H type-1 domain-containing protein</fullName>
    </recommendedName>
</protein>
<evidence type="ECO:0000313" key="3">
    <source>
        <dbReference type="EMBL" id="KAL0012443.1"/>
    </source>
</evidence>
<name>A0AAW2DSC0_9ROSI</name>
<dbReference type="Pfam" id="PF13456">
    <property type="entry name" value="RVT_3"/>
    <property type="match status" value="1"/>
</dbReference>
<evidence type="ECO:0000313" key="4">
    <source>
        <dbReference type="Proteomes" id="UP001459277"/>
    </source>
</evidence>
<dbReference type="GO" id="GO:0003676">
    <property type="term" value="F:nucleic acid binding"/>
    <property type="evidence" value="ECO:0007669"/>
    <property type="project" value="InterPro"/>
</dbReference>
<feature type="compositionally biased region" description="Polar residues" evidence="1">
    <location>
        <begin position="175"/>
        <end position="184"/>
    </location>
</feature>
<dbReference type="InterPro" id="IPR052929">
    <property type="entry name" value="RNase_H-like_EbsB-rel"/>
</dbReference>
<dbReference type="PANTHER" id="PTHR47074">
    <property type="entry name" value="BNAC02G40300D PROTEIN"/>
    <property type="match status" value="1"/>
</dbReference>
<comment type="caution">
    <text evidence="3">The sequence shown here is derived from an EMBL/GenBank/DDBJ whole genome shotgun (WGS) entry which is preliminary data.</text>
</comment>
<reference evidence="3 4" key="1">
    <citation type="submission" date="2024-01" db="EMBL/GenBank/DDBJ databases">
        <title>A telomere-to-telomere, gap-free genome of sweet tea (Lithocarpus litseifolius).</title>
        <authorList>
            <person name="Zhou J."/>
        </authorList>
    </citation>
    <scope>NUCLEOTIDE SEQUENCE [LARGE SCALE GENOMIC DNA]</scope>
    <source>
        <strain evidence="3">Zhou-2022a</strain>
        <tissue evidence="3">Leaf</tissue>
    </source>
</reference>
<organism evidence="3 4">
    <name type="scientific">Lithocarpus litseifolius</name>
    <dbReference type="NCBI Taxonomy" id="425828"/>
    <lineage>
        <taxon>Eukaryota</taxon>
        <taxon>Viridiplantae</taxon>
        <taxon>Streptophyta</taxon>
        <taxon>Embryophyta</taxon>
        <taxon>Tracheophyta</taxon>
        <taxon>Spermatophyta</taxon>
        <taxon>Magnoliopsida</taxon>
        <taxon>eudicotyledons</taxon>
        <taxon>Gunneridae</taxon>
        <taxon>Pentapetalae</taxon>
        <taxon>rosids</taxon>
        <taxon>fabids</taxon>
        <taxon>Fagales</taxon>
        <taxon>Fagaceae</taxon>
        <taxon>Lithocarpus</taxon>
    </lineage>
</organism>
<evidence type="ECO:0000259" key="2">
    <source>
        <dbReference type="Pfam" id="PF13456"/>
    </source>
</evidence>
<evidence type="ECO:0000256" key="1">
    <source>
        <dbReference type="SAM" id="MobiDB-lite"/>
    </source>
</evidence>
<dbReference type="PANTHER" id="PTHR47074:SF11">
    <property type="entry name" value="REVERSE TRANSCRIPTASE-LIKE PROTEIN"/>
    <property type="match status" value="1"/>
</dbReference>
<sequence length="184" mass="19576">MISFCAYCSDSLSLARERTIAGLGYFSFSLGALRTLPLSILPIDPTNNSVLSLSPYRGKPFECNPIGALSKPLPSNYPALITEALALLQGVLFALEMQIPSAIFKSDALSVVQALIVEDFGGEVGHILKDINSLSSSFTSCSFKHLKKGKQQSSTCFSKRSQALGRGSDLEGCHSPSNPANSKG</sequence>
<proteinExistence type="predicted"/>